<sequence>MMTPERHIIDPPPIYRISELHLPYTLKTYQRDPLTRRGDPTLKSVSPLGKYPVIVVGNAVLVEHFGGRADAPGLVPPRWAAGQEGAAGGETAARLRYRHLLHYAEGSLMPLLVVNMIVTNVQAPEVTATIQKGYTEPNLMSHFQFIEGLLSDGGHTFADRPLPASCLVQIFLSASLSSSLSRAKAIDRTCSLWTHIHTSLPIIAHVELIQQEAGYQRAVSKIVSVLGENKVTPEDD</sequence>
<dbReference type="InterPro" id="IPR036282">
    <property type="entry name" value="Glutathione-S-Trfase_C_sf"/>
</dbReference>
<evidence type="ECO:0000313" key="2">
    <source>
        <dbReference type="Proteomes" id="UP000636479"/>
    </source>
</evidence>
<name>A0A8H6VYT9_9AGAR</name>
<keyword evidence="1" id="KW-0808">Transferase</keyword>
<gene>
    <name evidence="1" type="ORF">MIND_00914800</name>
</gene>
<dbReference type="GO" id="GO:0016740">
    <property type="term" value="F:transferase activity"/>
    <property type="evidence" value="ECO:0007669"/>
    <property type="project" value="UniProtKB-KW"/>
</dbReference>
<accession>A0A8H6VYT9</accession>
<organism evidence="1 2">
    <name type="scientific">Mycena indigotica</name>
    <dbReference type="NCBI Taxonomy" id="2126181"/>
    <lineage>
        <taxon>Eukaryota</taxon>
        <taxon>Fungi</taxon>
        <taxon>Dikarya</taxon>
        <taxon>Basidiomycota</taxon>
        <taxon>Agaricomycotina</taxon>
        <taxon>Agaricomycetes</taxon>
        <taxon>Agaricomycetidae</taxon>
        <taxon>Agaricales</taxon>
        <taxon>Marasmiineae</taxon>
        <taxon>Mycenaceae</taxon>
        <taxon>Mycena</taxon>
    </lineage>
</organism>
<dbReference type="GeneID" id="59348299"/>
<proteinExistence type="predicted"/>
<dbReference type="RefSeq" id="XP_037217195.1">
    <property type="nucleotide sequence ID" value="XM_037365783.1"/>
</dbReference>
<comment type="caution">
    <text evidence="1">The sequence shown here is derived from an EMBL/GenBank/DDBJ whole genome shotgun (WGS) entry which is preliminary data.</text>
</comment>
<dbReference type="EMBL" id="JACAZF010000008">
    <property type="protein sequence ID" value="KAF7296836.1"/>
    <property type="molecule type" value="Genomic_DNA"/>
</dbReference>
<evidence type="ECO:0000313" key="1">
    <source>
        <dbReference type="EMBL" id="KAF7296836.1"/>
    </source>
</evidence>
<dbReference type="OrthoDB" id="2098326at2759"/>
<reference evidence="1" key="1">
    <citation type="submission" date="2020-05" db="EMBL/GenBank/DDBJ databases">
        <title>Mycena genomes resolve the evolution of fungal bioluminescence.</title>
        <authorList>
            <person name="Tsai I.J."/>
        </authorList>
    </citation>
    <scope>NUCLEOTIDE SEQUENCE</scope>
    <source>
        <strain evidence="1">171206Taipei</strain>
    </source>
</reference>
<dbReference type="AlphaFoldDB" id="A0A8H6VYT9"/>
<protein>
    <submittedName>
        <fullName evidence="1">Glutathione S-transferase</fullName>
    </submittedName>
</protein>
<keyword evidence="2" id="KW-1185">Reference proteome</keyword>
<dbReference type="Gene3D" id="1.20.1050.10">
    <property type="match status" value="1"/>
</dbReference>
<dbReference type="SUPFAM" id="SSF47616">
    <property type="entry name" value="GST C-terminal domain-like"/>
    <property type="match status" value="1"/>
</dbReference>
<dbReference type="Gene3D" id="3.40.30.10">
    <property type="entry name" value="Glutaredoxin"/>
    <property type="match status" value="1"/>
</dbReference>
<dbReference type="Proteomes" id="UP000636479">
    <property type="component" value="Unassembled WGS sequence"/>
</dbReference>